<organism evidence="1 2">
    <name type="scientific">Aquabacterium olei</name>
    <dbReference type="NCBI Taxonomy" id="1296669"/>
    <lineage>
        <taxon>Bacteria</taxon>
        <taxon>Pseudomonadati</taxon>
        <taxon>Pseudomonadota</taxon>
        <taxon>Betaproteobacteria</taxon>
        <taxon>Burkholderiales</taxon>
        <taxon>Aquabacterium</taxon>
    </lineage>
</organism>
<proteinExistence type="predicted"/>
<reference evidence="1 2" key="1">
    <citation type="submission" date="2018-05" db="EMBL/GenBank/DDBJ databases">
        <title>complete genome sequence of Aquabacterium olei NBRC 110486.</title>
        <authorList>
            <person name="Tang B."/>
            <person name="Chang J."/>
            <person name="Zhang L."/>
            <person name="Yang H."/>
        </authorList>
    </citation>
    <scope>NUCLEOTIDE SEQUENCE [LARGE SCALE GENOMIC DNA]</scope>
    <source>
        <strain evidence="1 2">NBRC 110486</strain>
    </source>
</reference>
<dbReference type="KEGG" id="aon:DEH84_06880"/>
<evidence type="ECO:0000313" key="1">
    <source>
        <dbReference type="EMBL" id="AWI53183.1"/>
    </source>
</evidence>
<dbReference type="RefSeq" id="WP_109035971.1">
    <property type="nucleotide sequence ID" value="NZ_CP029210.1"/>
</dbReference>
<dbReference type="EMBL" id="CP029210">
    <property type="protein sequence ID" value="AWI53183.1"/>
    <property type="molecule type" value="Genomic_DNA"/>
</dbReference>
<gene>
    <name evidence="1" type="ORF">DEH84_06880</name>
</gene>
<sequence>MNTTRSPEARVALPARDLTPLLRATTGRQRKQRGIERVQNRCAGWLQLTLADLTDWLRAELDAGHPTFTYEQFKAHQARRGIAPPASPNAWGALAGMAAARNLAEWTGEHVSAKAPKAHNRSVKLWRAIG</sequence>
<dbReference type="AlphaFoldDB" id="A0A2U8FQ87"/>
<name>A0A2U8FQ87_9BURK</name>
<protein>
    <submittedName>
        <fullName evidence="1">Uncharacterized protein</fullName>
    </submittedName>
</protein>
<accession>A0A2U8FQ87</accession>
<dbReference type="Proteomes" id="UP000244892">
    <property type="component" value="Chromosome"/>
</dbReference>
<keyword evidence="2" id="KW-1185">Reference proteome</keyword>
<evidence type="ECO:0000313" key="2">
    <source>
        <dbReference type="Proteomes" id="UP000244892"/>
    </source>
</evidence>